<sequence length="249" mass="29235">MRTYNIYVNIYRYINQQKKKKKKRKEIHCIRGRPSHIEVQTSLSEEKKKYSQKKEPQLIKIQSVRFEEEKPKKSKATMKKLAPSGHYRIKSNYVTSLQSLGGPLELQSEKYKNEHVHFIHLSDIHFVMEGHWTPNFLNLSSMNASHETLTTEDTNTNTESLREFFHRDKSFSIVTKAYKTYELVCFHPSTRNRIVKTIRSLIYQTPMQAKSLAIFAQANRKYLSAQKRAVSPLGVHHNLDDLEFNAFVT</sequence>
<dbReference type="InterPro" id="IPR011993">
    <property type="entry name" value="PH-like_dom_sf"/>
</dbReference>
<organism evidence="1 2">
    <name type="scientific">Reticulomyxa filosa</name>
    <dbReference type="NCBI Taxonomy" id="46433"/>
    <lineage>
        <taxon>Eukaryota</taxon>
        <taxon>Sar</taxon>
        <taxon>Rhizaria</taxon>
        <taxon>Retaria</taxon>
        <taxon>Foraminifera</taxon>
        <taxon>Monothalamids</taxon>
        <taxon>Reticulomyxidae</taxon>
        <taxon>Reticulomyxa</taxon>
    </lineage>
</organism>
<dbReference type="AlphaFoldDB" id="X6P469"/>
<reference evidence="1 2" key="1">
    <citation type="journal article" date="2013" name="Curr. Biol.">
        <title>The Genome of the Foraminiferan Reticulomyxa filosa.</title>
        <authorList>
            <person name="Glockner G."/>
            <person name="Hulsmann N."/>
            <person name="Schleicher M."/>
            <person name="Noegel A.A."/>
            <person name="Eichinger L."/>
            <person name="Gallinger C."/>
            <person name="Pawlowski J."/>
            <person name="Sierra R."/>
            <person name="Euteneuer U."/>
            <person name="Pillet L."/>
            <person name="Moustafa A."/>
            <person name="Platzer M."/>
            <person name="Groth M."/>
            <person name="Szafranski K."/>
            <person name="Schliwa M."/>
        </authorList>
    </citation>
    <scope>NUCLEOTIDE SEQUENCE [LARGE SCALE GENOMIC DNA]</scope>
</reference>
<dbReference type="EMBL" id="ASPP01004249">
    <property type="protein sequence ID" value="ETO32367.1"/>
    <property type="molecule type" value="Genomic_DNA"/>
</dbReference>
<feature type="non-terminal residue" evidence="1">
    <location>
        <position position="249"/>
    </location>
</feature>
<keyword evidence="2" id="KW-1185">Reference proteome</keyword>
<gene>
    <name evidence="1" type="ORF">RFI_04749</name>
</gene>
<accession>X6P469</accession>
<dbReference type="Gene3D" id="2.30.29.30">
    <property type="entry name" value="Pleckstrin-homology domain (PH domain)/Phosphotyrosine-binding domain (PTB)"/>
    <property type="match status" value="1"/>
</dbReference>
<comment type="caution">
    <text evidence="1">The sequence shown here is derived from an EMBL/GenBank/DDBJ whole genome shotgun (WGS) entry which is preliminary data.</text>
</comment>
<proteinExistence type="predicted"/>
<evidence type="ECO:0000313" key="2">
    <source>
        <dbReference type="Proteomes" id="UP000023152"/>
    </source>
</evidence>
<name>X6P469_RETFI</name>
<evidence type="ECO:0000313" key="1">
    <source>
        <dbReference type="EMBL" id="ETO32367.1"/>
    </source>
</evidence>
<protein>
    <submittedName>
        <fullName evidence="1">Uncharacterized protein</fullName>
    </submittedName>
</protein>
<dbReference type="Proteomes" id="UP000023152">
    <property type="component" value="Unassembled WGS sequence"/>
</dbReference>